<dbReference type="InterPro" id="IPR000387">
    <property type="entry name" value="Tyr_Pase_dom"/>
</dbReference>
<dbReference type="GO" id="GO:0004725">
    <property type="term" value="F:protein tyrosine phosphatase activity"/>
    <property type="evidence" value="ECO:0007669"/>
    <property type="project" value="UniProtKB-EC"/>
</dbReference>
<dbReference type="InterPro" id="IPR016130">
    <property type="entry name" value="Tyr_Pase_AS"/>
</dbReference>
<feature type="domain" description="Tyrosine-protein phosphatase" evidence="8">
    <location>
        <begin position="557"/>
        <end position="812"/>
    </location>
</feature>
<dbReference type="SMART" id="SM00181">
    <property type="entry name" value="EGF"/>
    <property type="match status" value="9"/>
</dbReference>
<evidence type="ECO:0000259" key="8">
    <source>
        <dbReference type="PROSITE" id="PS50055"/>
    </source>
</evidence>
<dbReference type="InterPro" id="IPR050348">
    <property type="entry name" value="Protein-Tyr_Phosphatase"/>
</dbReference>
<comment type="catalytic activity">
    <reaction evidence="5">
        <text>O-phospho-L-tyrosyl-[protein] + H2O = L-tyrosyl-[protein] + phosphate</text>
        <dbReference type="Rhea" id="RHEA:10684"/>
        <dbReference type="Rhea" id="RHEA-COMP:10136"/>
        <dbReference type="Rhea" id="RHEA-COMP:20101"/>
        <dbReference type="ChEBI" id="CHEBI:15377"/>
        <dbReference type="ChEBI" id="CHEBI:43474"/>
        <dbReference type="ChEBI" id="CHEBI:46858"/>
        <dbReference type="ChEBI" id="CHEBI:61978"/>
        <dbReference type="EC" id="3.1.3.48"/>
    </reaction>
</comment>
<feature type="transmembrane region" description="Helical" evidence="7">
    <location>
        <begin position="437"/>
        <end position="461"/>
    </location>
</feature>
<accession>A0A8W8P004</accession>
<dbReference type="PROSITE" id="PS50056">
    <property type="entry name" value="TYR_PHOSPHATASE_2"/>
    <property type="match status" value="2"/>
</dbReference>
<dbReference type="InterPro" id="IPR003595">
    <property type="entry name" value="Tyr_Pase_cat"/>
</dbReference>
<dbReference type="PROSITE" id="PS50055">
    <property type="entry name" value="TYR_PHOSPHATASE_PTP"/>
    <property type="match status" value="2"/>
</dbReference>
<dbReference type="FunFam" id="3.90.190.10:FF:000102">
    <property type="entry name" value="Receptor-type tyrosine-protein phosphatase"/>
    <property type="match status" value="1"/>
</dbReference>
<evidence type="ECO:0000256" key="5">
    <source>
        <dbReference type="ARBA" id="ARBA00051722"/>
    </source>
</evidence>
<dbReference type="Pfam" id="PF00102">
    <property type="entry name" value="Y_phosphatase"/>
    <property type="match status" value="2"/>
</dbReference>
<keyword evidence="7" id="KW-0472">Membrane</keyword>
<dbReference type="Proteomes" id="UP000005408">
    <property type="component" value="Unassembled WGS sequence"/>
</dbReference>
<feature type="domain" description="Tyrosine specific protein phosphatases" evidence="9">
    <location>
        <begin position="1010"/>
        <end position="1082"/>
    </location>
</feature>
<evidence type="ECO:0000313" key="10">
    <source>
        <dbReference type="EnsemblMetazoa" id="G9619.1:cds"/>
    </source>
</evidence>
<dbReference type="EnsemblMetazoa" id="G9619.1">
    <property type="protein sequence ID" value="G9619.1:cds"/>
    <property type="gene ID" value="G9619"/>
</dbReference>
<dbReference type="AlphaFoldDB" id="A0A8W8P004"/>
<sequence length="1103" mass="122511">MQENLIRLSMSEVYGCNTTGYYGANCSIPCPDVNCQYCHIETGTCQGCKTGYQGHRCELVCTNRTYGDGCKYGCGFCSNSTQCHHITGKCLDGCEPGYKSDLCNQTCESKTYGVDCNETCGQCRDGNQCFHINGTCLTGCDAGYQGDLCKTSCPVGFYGQDCADECNDKCLGCNNVDGRCDRGCYPGWKGDYCQQPCDGKLYGENCTMPCGQCFEAAQCHHINGTCFNGCDQGYQGDKCIEECADGTFDYNCEETCGANCNSCNKKTGVCDFGCKPGWRGQYCEMECIAGYFGENCSSTCGNCLNIENNSTCHPVNGSCSEGCGPGYQEPTCKEKCEKGTYGMKCSKTCGHCSAGTICSPLNGTCSAGCSSGYLGDLCDKACEYGTFGENCREKCNDTCVGCNNVNGLCETGCTSGWTGDYCQNAIKVGPTTEDVPIYLVIGPIIVVLVIGISVLVIFMVLKRRRIQKTSRDKSVIDPREGDKPEFENIEMTIGTNRGNNTSQPGVSKAETNTNEKMENNQDDGADIYANEDTIEDIRLDEIESVIADKQQNDNEGFKLEYRALPSGETRQCDVGKKPENKTRNRFKTTFPYDHSRVILTMQPDGASDYINANYIDGPDRPKQYIAAQGPKKNTVVDFWRMIWQEEVTSVVMLTNLKEGDKIKCTQYWPDVNRLSDYGPVSVKLIGEKEYAFYIERILSVRYKELQKIRVVTQYHYTSWPDHGVPEPLCLLIFHHHVISRTTNDKKVPIVVHCSAGVGRTGTYIALDALYHIGKQTGKVNVAYFVKNMRGNRMTMVQTIEQYIMLYLALKKSFEAPIEIKSLSDFCSMTERAMKDIPANQNPIKEEFQQLLKVRPNYTDADYEMAKEGLQNIQIDTVLPLDKYSLYLSSSVPNRGNFINAINVSSYTNPKRFIVTKYPRRDDAVDFLRLLNDHESLTVVCMDPVYEIHSVQSWLPDISASKVVPPFTVHCQSKSETEITRHVILIIQNDGETHSVTVISPSTRLTTVDTSQLRRLVSEVLNSSANNPITVVSSDGAILCGVFIAVHNAVQQIQLDDGVDIFTAVRQLQVRRPELCSTFEEYNMVHKTVTDHIQSTSESIYSNQ</sequence>
<evidence type="ECO:0000256" key="4">
    <source>
        <dbReference type="ARBA" id="ARBA00022912"/>
    </source>
</evidence>
<dbReference type="PROSITE" id="PS00383">
    <property type="entry name" value="TYR_PHOSPHATASE_1"/>
    <property type="match status" value="1"/>
</dbReference>
<keyword evidence="4" id="KW-0904">Protein phosphatase</keyword>
<evidence type="ECO:0000256" key="2">
    <source>
        <dbReference type="ARBA" id="ARBA00013064"/>
    </source>
</evidence>
<dbReference type="Gene3D" id="2.170.300.10">
    <property type="entry name" value="Tie2 ligand-binding domain superfamily"/>
    <property type="match status" value="3"/>
</dbReference>
<dbReference type="Gene3D" id="3.90.190.10">
    <property type="entry name" value="Protein tyrosine phosphatase superfamily"/>
    <property type="match status" value="2"/>
</dbReference>
<dbReference type="SMART" id="SM00404">
    <property type="entry name" value="PTPc_motif"/>
    <property type="match status" value="2"/>
</dbReference>
<dbReference type="CDD" id="cd00047">
    <property type="entry name" value="PTPc"/>
    <property type="match status" value="2"/>
</dbReference>
<evidence type="ECO:0000256" key="1">
    <source>
        <dbReference type="ARBA" id="ARBA00009580"/>
    </source>
</evidence>
<keyword evidence="7" id="KW-1133">Transmembrane helix</keyword>
<evidence type="ECO:0000256" key="6">
    <source>
        <dbReference type="SAM" id="MobiDB-lite"/>
    </source>
</evidence>
<dbReference type="PANTHER" id="PTHR19134:SF562">
    <property type="entry name" value="PROTEIN-TYROSINE-PHOSPHATASE"/>
    <property type="match status" value="1"/>
</dbReference>
<dbReference type="InterPro" id="IPR000742">
    <property type="entry name" value="EGF"/>
</dbReference>
<reference evidence="10" key="1">
    <citation type="submission" date="2022-08" db="UniProtKB">
        <authorList>
            <consortium name="EnsemblMetazoa"/>
        </authorList>
    </citation>
    <scope>IDENTIFICATION</scope>
    <source>
        <strain evidence="10">05x7-T-G4-1.051#20</strain>
    </source>
</reference>
<organism evidence="10 11">
    <name type="scientific">Magallana gigas</name>
    <name type="common">Pacific oyster</name>
    <name type="synonym">Crassostrea gigas</name>
    <dbReference type="NCBI Taxonomy" id="29159"/>
    <lineage>
        <taxon>Eukaryota</taxon>
        <taxon>Metazoa</taxon>
        <taxon>Spiralia</taxon>
        <taxon>Lophotrochozoa</taxon>
        <taxon>Mollusca</taxon>
        <taxon>Bivalvia</taxon>
        <taxon>Autobranchia</taxon>
        <taxon>Pteriomorphia</taxon>
        <taxon>Ostreida</taxon>
        <taxon>Ostreoidea</taxon>
        <taxon>Ostreidae</taxon>
        <taxon>Magallana</taxon>
    </lineage>
</organism>
<dbReference type="SUPFAM" id="SSF52799">
    <property type="entry name" value="(Phosphotyrosine protein) phosphatases II"/>
    <property type="match status" value="2"/>
</dbReference>
<dbReference type="InterPro" id="IPR029021">
    <property type="entry name" value="Prot-tyrosine_phosphatase-like"/>
</dbReference>
<name>A0A8W8P004_MAGGI</name>
<evidence type="ECO:0000259" key="9">
    <source>
        <dbReference type="PROSITE" id="PS50056"/>
    </source>
</evidence>
<keyword evidence="11" id="KW-1185">Reference proteome</keyword>
<feature type="domain" description="Tyrosine specific protein phosphatases" evidence="9">
    <location>
        <begin position="748"/>
        <end position="803"/>
    </location>
</feature>
<comment type="similarity">
    <text evidence="1">Belongs to the protein-tyrosine phosphatase family.</text>
</comment>
<dbReference type="PANTHER" id="PTHR19134">
    <property type="entry name" value="RECEPTOR-TYPE TYROSINE-PROTEIN PHOSPHATASE"/>
    <property type="match status" value="1"/>
</dbReference>
<keyword evidence="3" id="KW-0378">Hydrolase</keyword>
<keyword evidence="7" id="KW-0812">Transmembrane</keyword>
<dbReference type="SMART" id="SM00194">
    <property type="entry name" value="PTPc"/>
    <property type="match status" value="2"/>
</dbReference>
<feature type="domain" description="Tyrosine-protein phosphatase" evidence="8">
    <location>
        <begin position="843"/>
        <end position="1091"/>
    </location>
</feature>
<dbReference type="EC" id="3.1.3.48" evidence="2"/>
<proteinExistence type="inferred from homology"/>
<feature type="region of interest" description="Disordered" evidence="6">
    <location>
        <begin position="494"/>
        <end position="523"/>
    </location>
</feature>
<evidence type="ECO:0000313" key="11">
    <source>
        <dbReference type="Proteomes" id="UP000005408"/>
    </source>
</evidence>
<feature type="compositionally biased region" description="Polar residues" evidence="6">
    <location>
        <begin position="494"/>
        <end position="512"/>
    </location>
</feature>
<dbReference type="PRINTS" id="PR00700">
    <property type="entry name" value="PRTYPHPHTASE"/>
</dbReference>
<evidence type="ECO:0000256" key="7">
    <source>
        <dbReference type="SAM" id="Phobius"/>
    </source>
</evidence>
<dbReference type="InterPro" id="IPR000242">
    <property type="entry name" value="PTP_cat"/>
</dbReference>
<evidence type="ECO:0000256" key="3">
    <source>
        <dbReference type="ARBA" id="ARBA00022801"/>
    </source>
</evidence>
<protein>
    <recommendedName>
        <fullName evidence="2">protein-tyrosine-phosphatase</fullName>
        <ecNumber evidence="2">3.1.3.48</ecNumber>
    </recommendedName>
</protein>